<dbReference type="HAMAP" id="MF_01152">
    <property type="entry name" value="DnaJ"/>
    <property type="match status" value="1"/>
</dbReference>
<dbReference type="InterPro" id="IPR012724">
    <property type="entry name" value="DnaJ"/>
</dbReference>
<dbReference type="SUPFAM" id="SSF57938">
    <property type="entry name" value="DnaJ/Hsp40 cysteine-rich domain"/>
    <property type="match status" value="1"/>
</dbReference>
<dbReference type="GO" id="GO:0051082">
    <property type="term" value="F:unfolded protein binding"/>
    <property type="evidence" value="ECO:0007669"/>
    <property type="project" value="UniProtKB-UniRule"/>
</dbReference>
<dbReference type="GO" id="GO:0006260">
    <property type="term" value="P:DNA replication"/>
    <property type="evidence" value="ECO:0007669"/>
    <property type="project" value="UniProtKB-KW"/>
</dbReference>
<comment type="function">
    <text evidence="13">Participates actively in the response to hyperosmotic and heat shock by preventing the aggregation of stress-denatured proteins and by disaggregating proteins, also in an autonomous, DnaK-independent fashion. Unfolded proteins bind initially to DnaJ; upon interaction with the DnaJ-bound protein, DnaK hydrolyzes its bound ATP, resulting in the formation of a stable complex. GrpE releases ADP from DnaK; ATP binding to DnaK triggers the release of the substrate protein, thus completing the reaction cycle. Several rounds of ATP-dependent interactions between DnaJ, DnaK and GrpE are required for fully efficient folding. Also involved, together with DnaK and GrpE, in the DNA replication of plasmids through activation of initiation proteins.</text>
</comment>
<dbReference type="AlphaFoldDB" id="A0A1E3KX97"/>
<feature type="repeat" description="CXXCXGXG motif" evidence="13">
    <location>
        <begin position="143"/>
        <end position="150"/>
    </location>
</feature>
<evidence type="ECO:0000256" key="14">
    <source>
        <dbReference type="PROSITE-ProRule" id="PRU00546"/>
    </source>
</evidence>
<feature type="binding site" evidence="13">
    <location>
        <position position="203"/>
    </location>
    <ligand>
        <name>Zn(2+)</name>
        <dbReference type="ChEBI" id="CHEBI:29105"/>
        <label>1</label>
    </ligand>
</feature>
<keyword evidence="9 13" id="KW-0346">Stress response</keyword>
<dbReference type="GO" id="GO:0005524">
    <property type="term" value="F:ATP binding"/>
    <property type="evidence" value="ECO:0007669"/>
    <property type="project" value="InterPro"/>
</dbReference>
<dbReference type="InterPro" id="IPR002939">
    <property type="entry name" value="DnaJ_C"/>
</dbReference>
<dbReference type="Pfam" id="PF00226">
    <property type="entry name" value="DnaJ"/>
    <property type="match status" value="1"/>
</dbReference>
<comment type="subcellular location">
    <subcellularLocation>
        <location evidence="1 13">Cytoplasm</location>
    </subcellularLocation>
</comment>
<dbReference type="GO" id="GO:0008270">
    <property type="term" value="F:zinc ion binding"/>
    <property type="evidence" value="ECO:0007669"/>
    <property type="project" value="UniProtKB-UniRule"/>
</dbReference>
<dbReference type="Pfam" id="PF01556">
    <property type="entry name" value="DnaJ_C"/>
    <property type="match status" value="1"/>
</dbReference>
<feature type="binding site" evidence="13">
    <location>
        <position position="189"/>
    </location>
    <ligand>
        <name>Zn(2+)</name>
        <dbReference type="ChEBI" id="CHEBI:29105"/>
        <label>2</label>
    </ligand>
</feature>
<keyword evidence="18" id="KW-1185">Reference proteome</keyword>
<evidence type="ECO:0000256" key="5">
    <source>
        <dbReference type="ARBA" id="ARBA00022723"/>
    </source>
</evidence>
<dbReference type="PROSITE" id="PS51188">
    <property type="entry name" value="ZF_CR"/>
    <property type="match status" value="1"/>
</dbReference>
<dbReference type="SUPFAM" id="SSF46565">
    <property type="entry name" value="Chaperone J-domain"/>
    <property type="match status" value="1"/>
</dbReference>
<keyword evidence="4 13" id="KW-0235">DNA replication</keyword>
<dbReference type="GO" id="GO:0042026">
    <property type="term" value="P:protein refolding"/>
    <property type="evidence" value="ECO:0007669"/>
    <property type="project" value="TreeGrafter"/>
</dbReference>
<dbReference type="Gene3D" id="2.10.230.10">
    <property type="entry name" value="Heat shock protein DnaJ, cysteine-rich domain"/>
    <property type="match status" value="1"/>
</dbReference>
<dbReference type="CDD" id="cd10747">
    <property type="entry name" value="DnaJ_C"/>
    <property type="match status" value="1"/>
</dbReference>
<comment type="cofactor">
    <cofactor evidence="13">
        <name>Zn(2+)</name>
        <dbReference type="ChEBI" id="CHEBI:29105"/>
    </cofactor>
    <text evidence="13">Binds 2 Zn(2+) ions per monomer.</text>
</comment>
<dbReference type="NCBIfam" id="TIGR02349">
    <property type="entry name" value="DnaJ_bact"/>
    <property type="match status" value="1"/>
</dbReference>
<dbReference type="PROSITE" id="PS50076">
    <property type="entry name" value="DNAJ_2"/>
    <property type="match status" value="1"/>
</dbReference>
<gene>
    <name evidence="13" type="primary">dnaJ</name>
    <name evidence="17" type="ORF">PTI45_04541</name>
</gene>
<dbReference type="FunFam" id="2.10.230.10:FF:000002">
    <property type="entry name" value="Molecular chaperone DnaJ"/>
    <property type="match status" value="1"/>
</dbReference>
<evidence type="ECO:0000256" key="6">
    <source>
        <dbReference type="ARBA" id="ARBA00022737"/>
    </source>
</evidence>
<evidence type="ECO:0000256" key="1">
    <source>
        <dbReference type="ARBA" id="ARBA00004496"/>
    </source>
</evidence>
<dbReference type="InterPro" id="IPR008971">
    <property type="entry name" value="HSP40/DnaJ_pept-bd"/>
</dbReference>
<evidence type="ECO:0000256" key="10">
    <source>
        <dbReference type="ARBA" id="ARBA00023186"/>
    </source>
</evidence>
<keyword evidence="3 13" id="KW-0963">Cytoplasm</keyword>
<evidence type="ECO:0000256" key="4">
    <source>
        <dbReference type="ARBA" id="ARBA00022705"/>
    </source>
</evidence>
<dbReference type="GO" id="GO:0031072">
    <property type="term" value="F:heat shock protein binding"/>
    <property type="evidence" value="ECO:0007669"/>
    <property type="project" value="InterPro"/>
</dbReference>
<feature type="repeat" description="CXXCXGXG motif" evidence="13">
    <location>
        <begin position="186"/>
        <end position="193"/>
    </location>
</feature>
<proteinExistence type="inferred from homology"/>
<evidence type="ECO:0000256" key="3">
    <source>
        <dbReference type="ARBA" id="ARBA00022490"/>
    </source>
</evidence>
<feature type="repeat" description="CXXCXGXG motif" evidence="13">
    <location>
        <begin position="160"/>
        <end position="167"/>
    </location>
</feature>
<evidence type="ECO:0000256" key="11">
    <source>
        <dbReference type="ARBA" id="ARBA00061004"/>
    </source>
</evidence>
<dbReference type="Pfam" id="PF00684">
    <property type="entry name" value="DnaJ_CXXCXGXG"/>
    <property type="match status" value="1"/>
</dbReference>
<dbReference type="FunFam" id="1.10.287.110:FF:000031">
    <property type="entry name" value="Molecular chaperone DnaJ"/>
    <property type="match status" value="1"/>
</dbReference>
<dbReference type="InterPro" id="IPR036410">
    <property type="entry name" value="HSP_DnaJ_Cys-rich_dom_sf"/>
</dbReference>
<dbReference type="PATRIC" id="fig|1886670.3.peg.4563"/>
<feature type="repeat" description="CXXCXGXG motif" evidence="13">
    <location>
        <begin position="200"/>
        <end position="207"/>
    </location>
</feature>
<dbReference type="InterPro" id="IPR001623">
    <property type="entry name" value="DnaJ_domain"/>
</dbReference>
<dbReference type="EMBL" id="MDER01000096">
    <property type="protein sequence ID" value="ODP26084.1"/>
    <property type="molecule type" value="Genomic_DNA"/>
</dbReference>
<comment type="similarity">
    <text evidence="11 13">Belongs to the DnaJ family.</text>
</comment>
<dbReference type="NCBIfam" id="NF010873">
    <property type="entry name" value="PRK14280.1"/>
    <property type="match status" value="1"/>
</dbReference>
<comment type="subunit">
    <text evidence="2 13">Homodimer.</text>
</comment>
<feature type="binding site" evidence="13">
    <location>
        <position position="186"/>
    </location>
    <ligand>
        <name>Zn(2+)</name>
        <dbReference type="ChEBI" id="CHEBI:29105"/>
        <label>2</label>
    </ligand>
</feature>
<feature type="binding site" evidence="13">
    <location>
        <position position="160"/>
    </location>
    <ligand>
        <name>Zn(2+)</name>
        <dbReference type="ChEBI" id="CHEBI:29105"/>
        <label>2</label>
    </ligand>
</feature>
<dbReference type="InterPro" id="IPR018253">
    <property type="entry name" value="DnaJ_domain_CS"/>
</dbReference>
<feature type="binding site" evidence="13">
    <location>
        <position position="143"/>
    </location>
    <ligand>
        <name>Zn(2+)</name>
        <dbReference type="ChEBI" id="CHEBI:29105"/>
        <label>1</label>
    </ligand>
</feature>
<feature type="binding site" evidence="13">
    <location>
        <position position="146"/>
    </location>
    <ligand>
        <name>Zn(2+)</name>
        <dbReference type="ChEBI" id="CHEBI:29105"/>
        <label>1</label>
    </ligand>
</feature>
<dbReference type="FunFam" id="2.60.260.20:FF:000004">
    <property type="entry name" value="Molecular chaperone DnaJ"/>
    <property type="match status" value="1"/>
</dbReference>
<keyword evidence="5 13" id="KW-0479">Metal-binding</keyword>
<sequence>MADKRDYYEVLGIGKSASDDEIKKAYRGLARKYHPDVNKEADAETKFKEVKEAYDVLSDSSKRSQYDQFGHVDPNQGMGGGGFSAGGGGFGDIFDMFFGGGGRQRDPNAPQRGNDLQYTMTIEFKEAVFGKETDITINRSENCDTCNGTGAKKGTQPKTCSVCHGSGQEEVVQNTPFGRMVNRRSCSNCGGTGTIIEEKCNTCSGTGRVQKQRKINVRIPAGIDDGAQMRVNGEGEGGSRGGPPGDLYIVFRVKPHDFFEREDDDIYCEIPITFAQAALGDEIEVPTLNEKVKIKVPAGTQTGTYFRLKGKGVPRLRGVGQGDQHIKVVVVTPSNLSEEQKDLLRQFGALNGEHTHENEQSFFDRVKRAFRGD</sequence>
<keyword evidence="6 13" id="KW-0677">Repeat</keyword>
<dbReference type="PRINTS" id="PR00625">
    <property type="entry name" value="JDOMAIN"/>
</dbReference>
<comment type="caution">
    <text evidence="17">The sequence shown here is derived from an EMBL/GenBank/DDBJ whole genome shotgun (WGS) entry which is preliminary data.</text>
</comment>
<dbReference type="PROSITE" id="PS00636">
    <property type="entry name" value="DNAJ_1"/>
    <property type="match status" value="1"/>
</dbReference>
<evidence type="ECO:0000313" key="17">
    <source>
        <dbReference type="EMBL" id="ODP26084.1"/>
    </source>
</evidence>
<dbReference type="Gene3D" id="1.10.287.110">
    <property type="entry name" value="DnaJ domain"/>
    <property type="match status" value="1"/>
</dbReference>
<feature type="binding site" evidence="13">
    <location>
        <position position="163"/>
    </location>
    <ligand>
        <name>Zn(2+)</name>
        <dbReference type="ChEBI" id="CHEBI:29105"/>
        <label>2</label>
    </ligand>
</feature>
<feature type="domain" description="J" evidence="15">
    <location>
        <begin position="6"/>
        <end position="70"/>
    </location>
</feature>
<dbReference type="Proteomes" id="UP000094578">
    <property type="component" value="Unassembled WGS sequence"/>
</dbReference>
<evidence type="ECO:0000256" key="9">
    <source>
        <dbReference type="ARBA" id="ARBA00023016"/>
    </source>
</evidence>
<dbReference type="RefSeq" id="WP_069329847.1">
    <property type="nucleotide sequence ID" value="NZ_MDER01000096.1"/>
</dbReference>
<dbReference type="PANTHER" id="PTHR43096:SF48">
    <property type="entry name" value="CHAPERONE PROTEIN DNAJ"/>
    <property type="match status" value="1"/>
</dbReference>
<dbReference type="CDD" id="cd06257">
    <property type="entry name" value="DnaJ"/>
    <property type="match status" value="1"/>
</dbReference>
<evidence type="ECO:0000256" key="8">
    <source>
        <dbReference type="ARBA" id="ARBA00022833"/>
    </source>
</evidence>
<dbReference type="Gene3D" id="2.60.260.20">
    <property type="entry name" value="Urease metallochaperone UreE, N-terminal domain"/>
    <property type="match status" value="2"/>
</dbReference>
<dbReference type="SMART" id="SM00271">
    <property type="entry name" value="DnaJ"/>
    <property type="match status" value="1"/>
</dbReference>
<dbReference type="CDD" id="cd10719">
    <property type="entry name" value="DnaJ_zf"/>
    <property type="match status" value="1"/>
</dbReference>
<reference evidence="17 18" key="1">
    <citation type="submission" date="2016-08" db="EMBL/GenBank/DDBJ databases">
        <title>Genome sequencing of Paenibacillus sp. TI45-13ar, isolated from Korean traditional nuruk.</title>
        <authorList>
            <person name="Kim S.-J."/>
        </authorList>
    </citation>
    <scope>NUCLEOTIDE SEQUENCE [LARGE SCALE GENOMIC DNA]</scope>
    <source>
        <strain evidence="17 18">TI45-13ar</strain>
    </source>
</reference>
<dbReference type="InterPro" id="IPR036869">
    <property type="entry name" value="J_dom_sf"/>
</dbReference>
<evidence type="ECO:0000256" key="12">
    <source>
        <dbReference type="ARBA" id="ARBA00067609"/>
    </source>
</evidence>
<keyword evidence="7 13" id="KW-0863">Zinc-finger</keyword>
<feature type="binding site" evidence="13">
    <location>
        <position position="200"/>
    </location>
    <ligand>
        <name>Zn(2+)</name>
        <dbReference type="ChEBI" id="CHEBI:29105"/>
        <label>1</label>
    </ligand>
</feature>
<feature type="domain" description="CR-type" evidence="16">
    <location>
        <begin position="130"/>
        <end position="212"/>
    </location>
</feature>
<dbReference type="NCBIfam" id="NF008035">
    <property type="entry name" value="PRK10767.1"/>
    <property type="match status" value="1"/>
</dbReference>
<protein>
    <recommendedName>
        <fullName evidence="12 13">Chaperone protein DnaJ</fullName>
    </recommendedName>
</protein>
<feature type="zinc finger region" description="CR-type" evidence="14">
    <location>
        <begin position="130"/>
        <end position="212"/>
    </location>
</feature>
<keyword evidence="10 13" id="KW-0143">Chaperone</keyword>
<dbReference type="SUPFAM" id="SSF49493">
    <property type="entry name" value="HSP40/DnaJ peptide-binding domain"/>
    <property type="match status" value="2"/>
</dbReference>
<evidence type="ECO:0000256" key="7">
    <source>
        <dbReference type="ARBA" id="ARBA00022771"/>
    </source>
</evidence>
<evidence type="ECO:0000256" key="2">
    <source>
        <dbReference type="ARBA" id="ARBA00011738"/>
    </source>
</evidence>
<comment type="domain">
    <text evidence="13">The J domain is necessary and sufficient to stimulate DnaK ATPase activity. Zinc center 1 plays an important role in the autonomous, DnaK-independent chaperone activity of DnaJ. Zinc center 2 is essential for interaction with DnaK and for DnaJ activity.</text>
</comment>
<dbReference type="InterPro" id="IPR001305">
    <property type="entry name" value="HSP_DnaJ_Cys-rich_dom"/>
</dbReference>
<dbReference type="GO" id="GO:0005737">
    <property type="term" value="C:cytoplasm"/>
    <property type="evidence" value="ECO:0007669"/>
    <property type="project" value="UniProtKB-SubCell"/>
</dbReference>
<organism evidence="17 18">
    <name type="scientific">Paenibacillus nuruki</name>
    <dbReference type="NCBI Taxonomy" id="1886670"/>
    <lineage>
        <taxon>Bacteria</taxon>
        <taxon>Bacillati</taxon>
        <taxon>Bacillota</taxon>
        <taxon>Bacilli</taxon>
        <taxon>Bacillales</taxon>
        <taxon>Paenibacillaceae</taxon>
        <taxon>Paenibacillus</taxon>
    </lineage>
</organism>
<evidence type="ECO:0000256" key="13">
    <source>
        <dbReference type="HAMAP-Rule" id="MF_01152"/>
    </source>
</evidence>
<dbReference type="GO" id="GO:0009408">
    <property type="term" value="P:response to heat"/>
    <property type="evidence" value="ECO:0007669"/>
    <property type="project" value="InterPro"/>
</dbReference>
<name>A0A1E3KX97_9BACL</name>
<evidence type="ECO:0000313" key="18">
    <source>
        <dbReference type="Proteomes" id="UP000094578"/>
    </source>
</evidence>
<accession>A0A1E3KX97</accession>
<dbReference type="FunFam" id="2.60.260.20:FF:000009">
    <property type="entry name" value="Putative Mitochondrial DnaJ chaperone"/>
    <property type="match status" value="1"/>
</dbReference>
<evidence type="ECO:0000259" key="15">
    <source>
        <dbReference type="PROSITE" id="PS50076"/>
    </source>
</evidence>
<keyword evidence="8 13" id="KW-0862">Zinc</keyword>
<dbReference type="PANTHER" id="PTHR43096">
    <property type="entry name" value="DNAJ HOMOLOG 1, MITOCHONDRIAL-RELATED"/>
    <property type="match status" value="1"/>
</dbReference>
<evidence type="ECO:0000259" key="16">
    <source>
        <dbReference type="PROSITE" id="PS51188"/>
    </source>
</evidence>
<dbReference type="STRING" id="1886670.PTI45_04541"/>